<dbReference type="AlphaFoldDB" id="A0A8H6I198"/>
<dbReference type="PANTHER" id="PTHR35204:SF1">
    <property type="entry name" value="ENTEROTOXIN"/>
    <property type="match status" value="1"/>
</dbReference>
<keyword evidence="3" id="KW-1185">Reference proteome</keyword>
<keyword evidence="1" id="KW-0732">Signal</keyword>
<proteinExistence type="predicted"/>
<reference evidence="2 3" key="1">
    <citation type="submission" date="2020-07" db="EMBL/GenBank/DDBJ databases">
        <title>Comparative genomics of pyrophilous fungi reveals a link between fire events and developmental genes.</title>
        <authorList>
            <consortium name="DOE Joint Genome Institute"/>
            <person name="Steindorff A.S."/>
            <person name="Carver A."/>
            <person name="Calhoun S."/>
            <person name="Stillman K."/>
            <person name="Liu H."/>
            <person name="Lipzen A."/>
            <person name="Pangilinan J."/>
            <person name="Labutti K."/>
            <person name="Bruns T.D."/>
            <person name="Grigoriev I.V."/>
        </authorList>
    </citation>
    <scope>NUCLEOTIDE SEQUENCE [LARGE SCALE GENOMIC DNA]</scope>
    <source>
        <strain evidence="2 3">CBS 144469</strain>
    </source>
</reference>
<dbReference type="Proteomes" id="UP000521943">
    <property type="component" value="Unassembled WGS sequence"/>
</dbReference>
<sequence>MKSLHILSFLALPYAAAVLGAQIPLKDPFSREPWRSAGRAAGSARWRFDVEPSPNATENYVFETVASLLQQWPNTRYRNGHSIVPATIPVGTLLYHGTDKEKVPDNPNWVATDPEHSFLFCRTVEEGKGCWHLTLAVTRPLNVLYFDGSSAAKMPGTMDAQDVLRGKVEPGRLFDEVNRIMDLCKWGRKYNLDGFMRMEMDFEIMLCNFTQGVEVASFLNLHSLQPGIPGVPNPKHIGNLPGTLLLQAFRVLEAGKTHDRFPGETRAKLDLTRLTSFYDTDMFPSLVAERYGQERWDHRVAQLGADGREQLLSRLDDVLSSTGKEQVGSGVDWTSLIRVIMHRHADRLEILRYMLNSTGEEPAKTLSDIHDYTTSMLDPYILHGVRPVNASSASIEWAAPIFEVCASTHTKIISTTLKSKLTYSENLILGAVDGVLHEICRVVVGIWAESIVLQLPGAEPRPEEDVIAEWSASVDKLMKWLDWSVWVKCNPGCSFEETCYLPTWPWLHAAWPHRPQIPLPQPPRKGGNIVPGSLERKWDRLWGWVQDFSGEVDEDYYRRPQPKCIRRVLPLVDL</sequence>
<accession>A0A8H6I198</accession>
<evidence type="ECO:0000256" key="1">
    <source>
        <dbReference type="SAM" id="SignalP"/>
    </source>
</evidence>
<evidence type="ECO:0000313" key="3">
    <source>
        <dbReference type="Proteomes" id="UP000521943"/>
    </source>
</evidence>
<comment type="caution">
    <text evidence="2">The sequence shown here is derived from an EMBL/GenBank/DDBJ whole genome shotgun (WGS) entry which is preliminary data.</text>
</comment>
<protein>
    <submittedName>
        <fullName evidence="2">Uncharacterized protein</fullName>
    </submittedName>
</protein>
<dbReference type="PANTHER" id="PTHR35204">
    <property type="entry name" value="YALI0A21131P"/>
    <property type="match status" value="1"/>
</dbReference>
<gene>
    <name evidence="2" type="ORF">DFP72DRAFT_260795</name>
</gene>
<dbReference type="OrthoDB" id="10261782at2759"/>
<feature type="signal peptide" evidence="1">
    <location>
        <begin position="1"/>
        <end position="20"/>
    </location>
</feature>
<organism evidence="2 3">
    <name type="scientific">Ephemerocybe angulata</name>
    <dbReference type="NCBI Taxonomy" id="980116"/>
    <lineage>
        <taxon>Eukaryota</taxon>
        <taxon>Fungi</taxon>
        <taxon>Dikarya</taxon>
        <taxon>Basidiomycota</taxon>
        <taxon>Agaricomycotina</taxon>
        <taxon>Agaricomycetes</taxon>
        <taxon>Agaricomycetidae</taxon>
        <taxon>Agaricales</taxon>
        <taxon>Agaricineae</taxon>
        <taxon>Psathyrellaceae</taxon>
        <taxon>Ephemerocybe</taxon>
    </lineage>
</organism>
<dbReference type="EMBL" id="JACGCI010000024">
    <property type="protein sequence ID" value="KAF6756791.1"/>
    <property type="molecule type" value="Genomic_DNA"/>
</dbReference>
<feature type="chain" id="PRO_5034125325" evidence="1">
    <location>
        <begin position="21"/>
        <end position="574"/>
    </location>
</feature>
<name>A0A8H6I198_9AGAR</name>
<dbReference type="InterPro" id="IPR038921">
    <property type="entry name" value="YOR389W-like"/>
</dbReference>
<evidence type="ECO:0000313" key="2">
    <source>
        <dbReference type="EMBL" id="KAF6756791.1"/>
    </source>
</evidence>